<accession>A0A9Q9DVE1</accession>
<sequence length="551" mass="58590">MMSPIQHLLTIGAVASAVFAAPTPAEIDGPACAPLPHGSGLIPKSDTAEAFQSFAPFARAATSAATPIGYVQAYSNLLTTFNEPSQFVRYMNLDSYDVQKCATECNSEARCNAFAIFFERSPLLKPGKGCENPGSSTLIKCTMWSGTILPNVAVNKGQMRTKFSVVMAGSNAYVKDIAFDGDNNITPVVPKGWATQKYSNGAAILAPLDCHGVDTYMGMSYWRDGKFDAQRCINACEAAGKTDLQNRKCNFVNTYMLRKNGVPVSQHCAMFSQYWPALFATNTGQLRGPVTVEISTDSYGIRRSDVKYTACYNLPTSQTHVSLPSPIMLKPPTVPPSSLIPSLPTILPPSLIPSLPTNLDPSLIPSLPTTVPSPLIPSLPAIVPSLPTIVPSLPTILPSYLLPSLPRILNSSLVPSLPTTLLSSRISSLPTPIPFKIPALPINLNRPPFILPRATSTPASTIKTLSVRSGVPSPTPVPIAATATTAPAPAANDVENGDMILVFETAPSAYSTTTIVSGSSEKPVSRTTMTVDPYLTPGVYTFPTPTTVYLA</sequence>
<evidence type="ECO:0000256" key="1">
    <source>
        <dbReference type="SAM" id="SignalP"/>
    </source>
</evidence>
<feature type="signal peptide" evidence="1">
    <location>
        <begin position="1"/>
        <end position="20"/>
    </location>
</feature>
<protein>
    <recommendedName>
        <fullName evidence="4">Apple domain-containing protein</fullName>
    </recommendedName>
</protein>
<dbReference type="VEuPathDB" id="FungiDB:yc1106_09332"/>
<name>A0A9Q9DVE1_CURCL</name>
<reference evidence="2" key="1">
    <citation type="submission" date="2021-12" db="EMBL/GenBank/DDBJ databases">
        <title>Curvularia clavata genome.</title>
        <authorList>
            <person name="Cao Y."/>
        </authorList>
    </citation>
    <scope>NUCLEOTIDE SEQUENCE</scope>
    <source>
        <strain evidence="2">Yc1106</strain>
    </source>
</reference>
<dbReference type="AlphaFoldDB" id="A0A9Q9DVE1"/>
<evidence type="ECO:0000313" key="3">
    <source>
        <dbReference type="Proteomes" id="UP001056012"/>
    </source>
</evidence>
<dbReference type="PANTHER" id="PTHR36578:SF2">
    <property type="entry name" value="PA14 DOMAIN-CONTAINING PROTEIN"/>
    <property type="match status" value="1"/>
</dbReference>
<keyword evidence="3" id="KW-1185">Reference proteome</keyword>
<keyword evidence="1" id="KW-0732">Signal</keyword>
<proteinExistence type="predicted"/>
<dbReference type="OrthoDB" id="271448at2759"/>
<dbReference type="EMBL" id="CP089280">
    <property type="protein sequence ID" value="USP82058.1"/>
    <property type="molecule type" value="Genomic_DNA"/>
</dbReference>
<gene>
    <name evidence="2" type="ORF">yc1106_09332</name>
</gene>
<organism evidence="2 3">
    <name type="scientific">Curvularia clavata</name>
    <dbReference type="NCBI Taxonomy" id="95742"/>
    <lineage>
        <taxon>Eukaryota</taxon>
        <taxon>Fungi</taxon>
        <taxon>Dikarya</taxon>
        <taxon>Ascomycota</taxon>
        <taxon>Pezizomycotina</taxon>
        <taxon>Dothideomycetes</taxon>
        <taxon>Pleosporomycetidae</taxon>
        <taxon>Pleosporales</taxon>
        <taxon>Pleosporineae</taxon>
        <taxon>Pleosporaceae</taxon>
        <taxon>Curvularia</taxon>
    </lineage>
</organism>
<evidence type="ECO:0000313" key="2">
    <source>
        <dbReference type="EMBL" id="USP82058.1"/>
    </source>
</evidence>
<evidence type="ECO:0008006" key="4">
    <source>
        <dbReference type="Google" id="ProtNLM"/>
    </source>
</evidence>
<dbReference type="Proteomes" id="UP001056012">
    <property type="component" value="Chromosome 7"/>
</dbReference>
<feature type="chain" id="PRO_5040151320" description="Apple domain-containing protein" evidence="1">
    <location>
        <begin position="21"/>
        <end position="551"/>
    </location>
</feature>
<dbReference type="PANTHER" id="PTHR36578">
    <property type="entry name" value="CHROMOSOME 15, WHOLE GENOME SHOTGUN SEQUENCE"/>
    <property type="match status" value="1"/>
</dbReference>